<dbReference type="AlphaFoldDB" id="K0SQK3"/>
<feature type="signal peptide" evidence="2">
    <location>
        <begin position="1"/>
        <end position="30"/>
    </location>
</feature>
<proteinExistence type="predicted"/>
<gene>
    <name evidence="3" type="ORF">THAOC_16032</name>
</gene>
<feature type="region of interest" description="Disordered" evidence="1">
    <location>
        <begin position="172"/>
        <end position="215"/>
    </location>
</feature>
<feature type="compositionally biased region" description="Polar residues" evidence="1">
    <location>
        <begin position="250"/>
        <end position="260"/>
    </location>
</feature>
<feature type="compositionally biased region" description="Acidic residues" evidence="1">
    <location>
        <begin position="198"/>
        <end position="210"/>
    </location>
</feature>
<keyword evidence="2" id="KW-0732">Signal</keyword>
<name>K0SQK3_THAOC</name>
<organism evidence="3 4">
    <name type="scientific">Thalassiosira oceanica</name>
    <name type="common">Marine diatom</name>
    <dbReference type="NCBI Taxonomy" id="159749"/>
    <lineage>
        <taxon>Eukaryota</taxon>
        <taxon>Sar</taxon>
        <taxon>Stramenopiles</taxon>
        <taxon>Ochrophyta</taxon>
        <taxon>Bacillariophyta</taxon>
        <taxon>Coscinodiscophyceae</taxon>
        <taxon>Thalassiosirophycidae</taxon>
        <taxon>Thalassiosirales</taxon>
        <taxon>Thalassiosiraceae</taxon>
        <taxon>Thalassiosira</taxon>
    </lineage>
</organism>
<evidence type="ECO:0000313" key="4">
    <source>
        <dbReference type="Proteomes" id="UP000266841"/>
    </source>
</evidence>
<feature type="compositionally biased region" description="Polar residues" evidence="1">
    <location>
        <begin position="104"/>
        <end position="115"/>
    </location>
</feature>
<feature type="region of interest" description="Disordered" evidence="1">
    <location>
        <begin position="101"/>
        <end position="138"/>
    </location>
</feature>
<keyword evidence="4" id="KW-1185">Reference proteome</keyword>
<accession>K0SQK3</accession>
<evidence type="ECO:0000256" key="2">
    <source>
        <dbReference type="SAM" id="SignalP"/>
    </source>
</evidence>
<sequence length="289" mass="31595">MRTLLSGTCESSPLLMARFLFCGLLQLARYQVSFDSNEPLTGIPAGWDAVIMGGAGAISLLIPHQNQDALTALDSQVPSGGREASKCTSIAKRHSKYVLKKASNESGSARSSPNHTKPRHALSTPNHPQSSHFSERSESAITGTLLAAITRELASTSSLLTPSSRNLLCQSRMQDDPEGQVQGRRSRRDWFAQGTMSVDDEDVEDDEEDDKESHPTILNTSFRARRARGEFVSTLKGGNKLDVIRHETTRPLTNPSSPLPNTKAMETSMRRRASSPHQSSQSHAFKNVI</sequence>
<reference evidence="3 4" key="1">
    <citation type="journal article" date="2012" name="Genome Biol.">
        <title>Genome and low-iron response of an oceanic diatom adapted to chronic iron limitation.</title>
        <authorList>
            <person name="Lommer M."/>
            <person name="Specht M."/>
            <person name="Roy A.S."/>
            <person name="Kraemer L."/>
            <person name="Andreson R."/>
            <person name="Gutowska M.A."/>
            <person name="Wolf J."/>
            <person name="Bergner S.V."/>
            <person name="Schilhabel M.B."/>
            <person name="Klostermeier U.C."/>
            <person name="Beiko R.G."/>
            <person name="Rosenstiel P."/>
            <person name="Hippler M."/>
            <person name="Laroche J."/>
        </authorList>
    </citation>
    <scope>NUCLEOTIDE SEQUENCE [LARGE SCALE GENOMIC DNA]</scope>
    <source>
        <strain evidence="3 4">CCMP1005</strain>
    </source>
</reference>
<dbReference type="Proteomes" id="UP000266841">
    <property type="component" value="Unassembled WGS sequence"/>
</dbReference>
<protein>
    <submittedName>
        <fullName evidence="3">Uncharacterized protein</fullName>
    </submittedName>
</protein>
<feature type="region of interest" description="Disordered" evidence="1">
    <location>
        <begin position="245"/>
        <end position="289"/>
    </location>
</feature>
<dbReference type="EMBL" id="AGNL01018323">
    <property type="protein sequence ID" value="EJK63316.1"/>
    <property type="molecule type" value="Genomic_DNA"/>
</dbReference>
<feature type="chain" id="PRO_5003841354" evidence="2">
    <location>
        <begin position="31"/>
        <end position="289"/>
    </location>
</feature>
<feature type="compositionally biased region" description="Low complexity" evidence="1">
    <location>
        <begin position="275"/>
        <end position="289"/>
    </location>
</feature>
<feature type="compositionally biased region" description="Polar residues" evidence="1">
    <location>
        <begin position="123"/>
        <end position="132"/>
    </location>
</feature>
<evidence type="ECO:0000256" key="1">
    <source>
        <dbReference type="SAM" id="MobiDB-lite"/>
    </source>
</evidence>
<comment type="caution">
    <text evidence="3">The sequence shown here is derived from an EMBL/GenBank/DDBJ whole genome shotgun (WGS) entry which is preliminary data.</text>
</comment>
<evidence type="ECO:0000313" key="3">
    <source>
        <dbReference type="EMBL" id="EJK63316.1"/>
    </source>
</evidence>